<keyword evidence="4" id="KW-0223">Dioxygenase</keyword>
<keyword evidence="5" id="KW-0560">Oxidoreductase</keyword>
<dbReference type="PANTHER" id="PTHR10869:SF216">
    <property type="entry name" value="PROCOLLAGEN-PROLINE 4-DIOXYGENASE"/>
    <property type="match status" value="1"/>
</dbReference>
<comment type="caution">
    <text evidence="8">The sequence shown here is derived from an EMBL/GenBank/DDBJ whole genome shotgun (WGS) entry which is preliminary data.</text>
</comment>
<gene>
    <name evidence="8" type="ORF">Fcan01_08939</name>
</gene>
<evidence type="ECO:0000313" key="8">
    <source>
        <dbReference type="EMBL" id="OXA55526.1"/>
    </source>
</evidence>
<feature type="domain" description="Prolyl 4-hydroxylase alpha subunit" evidence="7">
    <location>
        <begin position="212"/>
        <end position="398"/>
    </location>
</feature>
<dbReference type="GO" id="GO:0005506">
    <property type="term" value="F:iron ion binding"/>
    <property type="evidence" value="ECO:0007669"/>
    <property type="project" value="InterPro"/>
</dbReference>
<dbReference type="OMA" id="FAWINDK"/>
<dbReference type="EMBL" id="LNIX01000004">
    <property type="protein sequence ID" value="OXA55526.1"/>
    <property type="molecule type" value="Genomic_DNA"/>
</dbReference>
<dbReference type="OrthoDB" id="420380at2759"/>
<name>A0A226EFS6_FOLCA</name>
<sequence>MSGFGRGASDWATATHLASHPLLLFRMMQRYSVILRQFYDDVNDNLENGNYLLSAGYLHGIQTNAHLTASHAADLADLALSFGDSLTAGEWLKAAREKVVTFGDESVFLDQLTHPWGKAVALHGKLWNIDDFHIPDIFAESRRLLRDAHEASKWNLSYINRAANYKALCRGDDLPGNLRPKNGNQNAKCFLFRGHPYFAVNPQYVEVHSADPVILEVHYFFGDGVIQDVSDAVFNPLMEASEHSSGKEAAFLRDKTTAPAWIFAKIPSLERSFAKLEKIVGRRVARKEEEEEEPSFYMQSYSVGNYYQPCLQCEEELPNIVDRIGGRIATTEFILDDTEAGGETVFPQIGLRIRPKKGSVLIFLDEGVVTQDYRRLRASCPVLLGGSRSKLICIFCVW</sequence>
<evidence type="ECO:0000256" key="6">
    <source>
        <dbReference type="ARBA" id="ARBA00023004"/>
    </source>
</evidence>
<proteinExistence type="predicted"/>
<dbReference type="AlphaFoldDB" id="A0A226EFS6"/>
<dbReference type="PANTHER" id="PTHR10869">
    <property type="entry name" value="PROLYL 4-HYDROXYLASE ALPHA SUBUNIT"/>
    <property type="match status" value="1"/>
</dbReference>
<keyword evidence="2" id="KW-0479">Metal-binding</keyword>
<dbReference type="SMART" id="SM00702">
    <property type="entry name" value="P4Hc"/>
    <property type="match status" value="1"/>
</dbReference>
<evidence type="ECO:0000256" key="5">
    <source>
        <dbReference type="ARBA" id="ARBA00023002"/>
    </source>
</evidence>
<organism evidence="8 9">
    <name type="scientific">Folsomia candida</name>
    <name type="common">Springtail</name>
    <dbReference type="NCBI Taxonomy" id="158441"/>
    <lineage>
        <taxon>Eukaryota</taxon>
        <taxon>Metazoa</taxon>
        <taxon>Ecdysozoa</taxon>
        <taxon>Arthropoda</taxon>
        <taxon>Hexapoda</taxon>
        <taxon>Collembola</taxon>
        <taxon>Entomobryomorpha</taxon>
        <taxon>Isotomoidea</taxon>
        <taxon>Isotomidae</taxon>
        <taxon>Proisotominae</taxon>
        <taxon>Folsomia</taxon>
    </lineage>
</organism>
<evidence type="ECO:0000256" key="3">
    <source>
        <dbReference type="ARBA" id="ARBA00022896"/>
    </source>
</evidence>
<dbReference type="Proteomes" id="UP000198287">
    <property type="component" value="Unassembled WGS sequence"/>
</dbReference>
<accession>A0A226EFS6</accession>
<keyword evidence="6" id="KW-0408">Iron</keyword>
<reference evidence="8 9" key="1">
    <citation type="submission" date="2015-12" db="EMBL/GenBank/DDBJ databases">
        <title>The genome of Folsomia candida.</title>
        <authorList>
            <person name="Faddeeva A."/>
            <person name="Derks M.F."/>
            <person name="Anvar Y."/>
            <person name="Smit S."/>
            <person name="Van Straalen N."/>
            <person name="Roelofs D."/>
        </authorList>
    </citation>
    <scope>NUCLEOTIDE SEQUENCE [LARGE SCALE GENOMIC DNA]</scope>
    <source>
        <strain evidence="8 9">VU population</strain>
        <tissue evidence="8">Whole body</tissue>
    </source>
</reference>
<dbReference type="GO" id="GO:0004656">
    <property type="term" value="F:procollagen-proline 4-dioxygenase activity"/>
    <property type="evidence" value="ECO:0007669"/>
    <property type="project" value="TreeGrafter"/>
</dbReference>
<evidence type="ECO:0000256" key="2">
    <source>
        <dbReference type="ARBA" id="ARBA00022723"/>
    </source>
</evidence>
<dbReference type="InterPro" id="IPR006620">
    <property type="entry name" value="Pro_4_hyd_alph"/>
</dbReference>
<evidence type="ECO:0000256" key="1">
    <source>
        <dbReference type="ARBA" id="ARBA00001961"/>
    </source>
</evidence>
<evidence type="ECO:0000259" key="7">
    <source>
        <dbReference type="SMART" id="SM00702"/>
    </source>
</evidence>
<dbReference type="GO" id="GO:0005783">
    <property type="term" value="C:endoplasmic reticulum"/>
    <property type="evidence" value="ECO:0007669"/>
    <property type="project" value="TreeGrafter"/>
</dbReference>
<keyword evidence="3" id="KW-0847">Vitamin C</keyword>
<evidence type="ECO:0000313" key="9">
    <source>
        <dbReference type="Proteomes" id="UP000198287"/>
    </source>
</evidence>
<protein>
    <submittedName>
        <fullName evidence="8">Prolyl 4-hydroxylase subunit alpha-1</fullName>
    </submittedName>
</protein>
<dbReference type="InterPro" id="IPR045054">
    <property type="entry name" value="P4HA-like"/>
</dbReference>
<evidence type="ECO:0000256" key="4">
    <source>
        <dbReference type="ARBA" id="ARBA00022964"/>
    </source>
</evidence>
<dbReference type="GO" id="GO:0031418">
    <property type="term" value="F:L-ascorbic acid binding"/>
    <property type="evidence" value="ECO:0007669"/>
    <property type="project" value="UniProtKB-KW"/>
</dbReference>
<dbReference type="Gene3D" id="2.60.120.620">
    <property type="entry name" value="q2cbj1_9rhob like domain"/>
    <property type="match status" value="1"/>
</dbReference>
<keyword evidence="9" id="KW-1185">Reference proteome</keyword>
<comment type="cofactor">
    <cofactor evidence="1">
        <name>L-ascorbate</name>
        <dbReference type="ChEBI" id="CHEBI:38290"/>
    </cofactor>
</comment>